<dbReference type="OrthoDB" id="10455491at2759"/>
<proteinExistence type="predicted"/>
<name>Q2H5J5_CHAGB</name>
<accession>Q2H5J5</accession>
<organism evidence="2 3">
    <name type="scientific">Chaetomium globosum (strain ATCC 6205 / CBS 148.51 / DSM 1962 / NBRC 6347 / NRRL 1970)</name>
    <name type="common">Soil fungus</name>
    <dbReference type="NCBI Taxonomy" id="306901"/>
    <lineage>
        <taxon>Eukaryota</taxon>
        <taxon>Fungi</taxon>
        <taxon>Dikarya</taxon>
        <taxon>Ascomycota</taxon>
        <taxon>Pezizomycotina</taxon>
        <taxon>Sordariomycetes</taxon>
        <taxon>Sordariomycetidae</taxon>
        <taxon>Sordariales</taxon>
        <taxon>Chaetomiaceae</taxon>
        <taxon>Chaetomium</taxon>
    </lineage>
</organism>
<dbReference type="RefSeq" id="XP_001222165.1">
    <property type="nucleotide sequence ID" value="XM_001222164.1"/>
</dbReference>
<feature type="region of interest" description="Disordered" evidence="1">
    <location>
        <begin position="1"/>
        <end position="22"/>
    </location>
</feature>
<reference evidence="3" key="1">
    <citation type="journal article" date="2015" name="Genome Announc.">
        <title>Draft genome sequence of the cellulolytic fungus Chaetomium globosum.</title>
        <authorList>
            <person name="Cuomo C.A."/>
            <person name="Untereiner W.A."/>
            <person name="Ma L.-J."/>
            <person name="Grabherr M."/>
            <person name="Birren B.W."/>
        </authorList>
    </citation>
    <scope>NUCLEOTIDE SEQUENCE [LARGE SCALE GENOMIC DNA]</scope>
    <source>
        <strain evidence="3">ATCC 6205 / CBS 148.51 / DSM 1962 / NBRC 6347 / NRRL 1970</strain>
    </source>
</reference>
<dbReference type="InParanoid" id="Q2H5J5"/>
<dbReference type="GeneID" id="4391414"/>
<dbReference type="Proteomes" id="UP000001056">
    <property type="component" value="Unassembled WGS sequence"/>
</dbReference>
<sequence>MTRPSAPNPWATEGGQAAGGTDFTVAASANPTAGFPARRARPLVRHWLPSPHPTLVSGFLPGARENNSGKTALPNQALGALGRLFDGEFRKRHDGEIPNHHEPDHREAGNVRIGRCTSVMVAQG</sequence>
<protein>
    <submittedName>
        <fullName evidence="2">Uncharacterized protein</fullName>
    </submittedName>
</protein>
<dbReference type="HOGENOM" id="CLU_2003650_0_0_1"/>
<dbReference type="VEuPathDB" id="FungiDB:CHGG_06070"/>
<dbReference type="AlphaFoldDB" id="Q2H5J5"/>
<gene>
    <name evidence="2" type="ORF">CHGG_06070</name>
</gene>
<evidence type="ECO:0000256" key="1">
    <source>
        <dbReference type="SAM" id="MobiDB-lite"/>
    </source>
</evidence>
<dbReference type="EMBL" id="CH408031">
    <property type="protein sequence ID" value="EAQ89451.1"/>
    <property type="molecule type" value="Genomic_DNA"/>
</dbReference>
<keyword evidence="3" id="KW-1185">Reference proteome</keyword>
<evidence type="ECO:0000313" key="3">
    <source>
        <dbReference type="Proteomes" id="UP000001056"/>
    </source>
</evidence>
<evidence type="ECO:0000313" key="2">
    <source>
        <dbReference type="EMBL" id="EAQ89451.1"/>
    </source>
</evidence>